<protein>
    <recommendedName>
        <fullName evidence="4">Transmembrane protein</fullName>
    </recommendedName>
</protein>
<dbReference type="AlphaFoldDB" id="A0AAD7HKZ0"/>
<comment type="caution">
    <text evidence="2">The sequence shown here is derived from an EMBL/GenBank/DDBJ whole genome shotgun (WGS) entry which is preliminary data.</text>
</comment>
<keyword evidence="1" id="KW-1133">Transmembrane helix</keyword>
<gene>
    <name evidence="2" type="ORF">B0H16DRAFT_1789697</name>
</gene>
<sequence>MSTVTVPDIHLTIGAAQVGCLVAVGLSAVLSFQIFLYFQIFPNDSSRYKFLVSWIWLVDLAHTALICTAVWHYAIDNYGNPAATAVIHPGFALNSIMTVNITFSVNIFYLTRIHKLSKGNLYFTIPIAMLCFARLAVAYAGGIALFQAKTFHDFLPHKAILIATLSVSACTELVIAGSRWYFLRCIREGYSMSHEAVDAVLVFTYDLVGSSITPALSPYLIPHIRSAVVVAAVTCFIAMPHYWIFTAFFFSIAKVSGNSLLATLNLRNWYRHRHVEPQARNIPMLPRGQFSDTQYPSLSIHVHKQATTIDQKPVLDDMPGDDAREC</sequence>
<feature type="transmembrane region" description="Helical" evidence="1">
    <location>
        <begin position="121"/>
        <end position="147"/>
    </location>
</feature>
<keyword evidence="1" id="KW-0812">Transmembrane</keyword>
<feature type="transmembrane region" description="Helical" evidence="1">
    <location>
        <begin position="227"/>
        <end position="250"/>
    </location>
</feature>
<keyword evidence="3" id="KW-1185">Reference proteome</keyword>
<feature type="transmembrane region" description="Helical" evidence="1">
    <location>
        <begin position="86"/>
        <end position="109"/>
    </location>
</feature>
<feature type="transmembrane region" description="Helical" evidence="1">
    <location>
        <begin position="12"/>
        <end position="38"/>
    </location>
</feature>
<organism evidence="2 3">
    <name type="scientific">Mycena metata</name>
    <dbReference type="NCBI Taxonomy" id="1033252"/>
    <lineage>
        <taxon>Eukaryota</taxon>
        <taxon>Fungi</taxon>
        <taxon>Dikarya</taxon>
        <taxon>Basidiomycota</taxon>
        <taxon>Agaricomycotina</taxon>
        <taxon>Agaricomycetes</taxon>
        <taxon>Agaricomycetidae</taxon>
        <taxon>Agaricales</taxon>
        <taxon>Marasmiineae</taxon>
        <taxon>Mycenaceae</taxon>
        <taxon>Mycena</taxon>
    </lineage>
</organism>
<dbReference type="EMBL" id="JARKIB010000221">
    <property type="protein sequence ID" value="KAJ7722315.1"/>
    <property type="molecule type" value="Genomic_DNA"/>
</dbReference>
<proteinExistence type="predicted"/>
<evidence type="ECO:0000313" key="3">
    <source>
        <dbReference type="Proteomes" id="UP001215598"/>
    </source>
</evidence>
<feature type="transmembrane region" description="Helical" evidence="1">
    <location>
        <begin position="159"/>
        <end position="178"/>
    </location>
</feature>
<keyword evidence="1" id="KW-0472">Membrane</keyword>
<dbReference type="PANTHER" id="PTHR40465:SF1">
    <property type="entry name" value="DUF6534 DOMAIN-CONTAINING PROTEIN"/>
    <property type="match status" value="1"/>
</dbReference>
<dbReference type="PANTHER" id="PTHR40465">
    <property type="entry name" value="CHROMOSOME 1, WHOLE GENOME SHOTGUN SEQUENCE"/>
    <property type="match status" value="1"/>
</dbReference>
<accession>A0AAD7HKZ0</accession>
<feature type="transmembrane region" description="Helical" evidence="1">
    <location>
        <begin position="50"/>
        <end position="74"/>
    </location>
</feature>
<dbReference type="Proteomes" id="UP001215598">
    <property type="component" value="Unassembled WGS sequence"/>
</dbReference>
<evidence type="ECO:0000256" key="1">
    <source>
        <dbReference type="SAM" id="Phobius"/>
    </source>
</evidence>
<evidence type="ECO:0008006" key="4">
    <source>
        <dbReference type="Google" id="ProtNLM"/>
    </source>
</evidence>
<evidence type="ECO:0000313" key="2">
    <source>
        <dbReference type="EMBL" id="KAJ7722315.1"/>
    </source>
</evidence>
<reference evidence="2" key="1">
    <citation type="submission" date="2023-03" db="EMBL/GenBank/DDBJ databases">
        <title>Massive genome expansion in bonnet fungi (Mycena s.s.) driven by repeated elements and novel gene families across ecological guilds.</title>
        <authorList>
            <consortium name="Lawrence Berkeley National Laboratory"/>
            <person name="Harder C.B."/>
            <person name="Miyauchi S."/>
            <person name="Viragh M."/>
            <person name="Kuo A."/>
            <person name="Thoen E."/>
            <person name="Andreopoulos B."/>
            <person name="Lu D."/>
            <person name="Skrede I."/>
            <person name="Drula E."/>
            <person name="Henrissat B."/>
            <person name="Morin E."/>
            <person name="Kohler A."/>
            <person name="Barry K."/>
            <person name="LaButti K."/>
            <person name="Morin E."/>
            <person name="Salamov A."/>
            <person name="Lipzen A."/>
            <person name="Mereny Z."/>
            <person name="Hegedus B."/>
            <person name="Baldrian P."/>
            <person name="Stursova M."/>
            <person name="Weitz H."/>
            <person name="Taylor A."/>
            <person name="Grigoriev I.V."/>
            <person name="Nagy L.G."/>
            <person name="Martin F."/>
            <person name="Kauserud H."/>
        </authorList>
    </citation>
    <scope>NUCLEOTIDE SEQUENCE</scope>
    <source>
        <strain evidence="2">CBHHK182m</strain>
    </source>
</reference>
<name>A0AAD7HKZ0_9AGAR</name>